<keyword evidence="2" id="KW-1185">Reference proteome</keyword>
<sequence length="67" mass="7670">MSKEIFDDIVLEEKSTWTQVCTECAEKHSDLGCLEEIPINLICGVSGCNNEAKYYLDIYKEDYGNEK</sequence>
<comment type="caution">
    <text evidence="1">The sequence shown here is derived from an EMBL/GenBank/DDBJ whole genome shotgun (WGS) entry which is preliminary data.</text>
</comment>
<dbReference type="AlphaFoldDB" id="A0A0Q3HNT6"/>
<organism evidence="1 2">
    <name type="scientific">Chryseobacterium aquaticum</name>
    <dbReference type="NCBI Taxonomy" id="452084"/>
    <lineage>
        <taxon>Bacteria</taxon>
        <taxon>Pseudomonadati</taxon>
        <taxon>Bacteroidota</taxon>
        <taxon>Flavobacteriia</taxon>
        <taxon>Flavobacteriales</taxon>
        <taxon>Weeksellaceae</taxon>
        <taxon>Chryseobacterium group</taxon>
        <taxon>Chryseobacterium</taxon>
    </lineage>
</organism>
<dbReference type="STRING" id="452084.AR438_14850"/>
<dbReference type="Proteomes" id="UP000051682">
    <property type="component" value="Unassembled WGS sequence"/>
</dbReference>
<evidence type="ECO:0000313" key="2">
    <source>
        <dbReference type="Proteomes" id="UP000051682"/>
    </source>
</evidence>
<accession>A0A0Q3HNT6</accession>
<gene>
    <name evidence="1" type="ORF">AR438_14850</name>
</gene>
<name>A0A0Q3HNT6_9FLAO</name>
<protein>
    <submittedName>
        <fullName evidence="1">Uncharacterized protein</fullName>
    </submittedName>
</protein>
<evidence type="ECO:0000313" key="1">
    <source>
        <dbReference type="EMBL" id="KQK24471.1"/>
    </source>
</evidence>
<dbReference type="EMBL" id="LLYZ01000020">
    <property type="protein sequence ID" value="KQK24471.1"/>
    <property type="molecule type" value="Genomic_DNA"/>
</dbReference>
<proteinExistence type="predicted"/>
<dbReference type="RefSeq" id="WP_056016679.1">
    <property type="nucleotide sequence ID" value="NZ_LLYZ01000020.1"/>
</dbReference>
<reference evidence="1 2" key="1">
    <citation type="submission" date="2015-10" db="EMBL/GenBank/DDBJ databases">
        <title>Chryseobacterium aquaticum genome.</title>
        <authorList>
            <person name="Newman J.D."/>
            <person name="Ferguson M.B."/>
            <person name="Miller J.R."/>
        </authorList>
    </citation>
    <scope>NUCLEOTIDE SEQUENCE [LARGE SCALE GENOMIC DNA]</scope>
    <source>
        <strain evidence="1 2">KCTC 12483</strain>
    </source>
</reference>